<evidence type="ECO:0000259" key="2">
    <source>
        <dbReference type="Pfam" id="PF01266"/>
    </source>
</evidence>
<dbReference type="PANTHER" id="PTHR13847:SF281">
    <property type="entry name" value="FAD DEPENDENT OXIDOREDUCTASE DOMAIN-CONTAINING PROTEIN"/>
    <property type="match status" value="1"/>
</dbReference>
<keyword evidence="4" id="KW-1185">Reference proteome</keyword>
<dbReference type="InterPro" id="IPR006076">
    <property type="entry name" value="FAD-dep_OxRdtase"/>
</dbReference>
<dbReference type="GO" id="GO:0016491">
    <property type="term" value="F:oxidoreductase activity"/>
    <property type="evidence" value="ECO:0007669"/>
    <property type="project" value="UniProtKB-KW"/>
</dbReference>
<dbReference type="GO" id="GO:0005737">
    <property type="term" value="C:cytoplasm"/>
    <property type="evidence" value="ECO:0007669"/>
    <property type="project" value="TreeGrafter"/>
</dbReference>
<evidence type="ECO:0000313" key="3">
    <source>
        <dbReference type="EMBL" id="KHT54386.1"/>
    </source>
</evidence>
<name>A0A0B3XXN8_9ALTE</name>
<dbReference type="InterPro" id="IPR036188">
    <property type="entry name" value="FAD/NAD-bd_sf"/>
</dbReference>
<dbReference type="Gene3D" id="3.50.50.60">
    <property type="entry name" value="FAD/NAD(P)-binding domain"/>
    <property type="match status" value="1"/>
</dbReference>
<reference evidence="3 4" key="1">
    <citation type="submission" date="2014-12" db="EMBL/GenBank/DDBJ databases">
        <title>Genome sequencing of Alteromonas marina AD001.</title>
        <authorList>
            <person name="Adrian T.G.S."/>
            <person name="Chan K.G."/>
        </authorList>
    </citation>
    <scope>NUCLEOTIDE SEQUENCE [LARGE SCALE GENOMIC DNA]</scope>
    <source>
        <strain evidence="3 4">AD001</strain>
    </source>
</reference>
<feature type="domain" description="FAD dependent oxidoreductase" evidence="2">
    <location>
        <begin position="42"/>
        <end position="409"/>
    </location>
</feature>
<gene>
    <name evidence="3" type="ORF">RJ41_07630</name>
</gene>
<sequence length="452" mass="49367">MTYDPLISRGVSSMLPAANSYWHATHKPPTLPPLNKKVNTEYLVIGGGYTGLSAAITLAQAKQNVTLLDANSLGFGCAGRNGGFILSGSGRLSLSAIEDKWGRDTAKAMQGEFDGAVHLLKQRIADFDMQVDLVEGPYLKLAHNSKQAELLCASAKHLESHFNVPSSPLSEKDLIARFGIEGAYGGVELKGACLHPLKLVSEYARVAKELGATLFYDSPAISIEKHKTGYLVKTPSGSVSTKHILITTNAYTPKRFHDSVDNKQFPVQSSIFVTAPMSQEQRVQSGLTSPMSFMDTRMMKYYYRVLPDGRLLFGGRGAVKGKDADKTSEKERLYRAMVKSFPSLSGIAMDYFWSGWVSVSLDSMPRIFIDNKVSGNNASRSSGNIGYAMGYCGSGVSFAAFAGQRLAQRMMGSNDVDLSLPLYHSPLKTYPFAKARRLALHGLYQWAKIAER</sequence>
<dbReference type="PANTHER" id="PTHR13847">
    <property type="entry name" value="SARCOSINE DEHYDROGENASE-RELATED"/>
    <property type="match status" value="1"/>
</dbReference>
<dbReference type="Pfam" id="PF01266">
    <property type="entry name" value="DAO"/>
    <property type="match status" value="1"/>
</dbReference>
<dbReference type="Gene3D" id="3.30.9.10">
    <property type="entry name" value="D-Amino Acid Oxidase, subunit A, domain 2"/>
    <property type="match status" value="1"/>
</dbReference>
<dbReference type="SUPFAM" id="SSF51905">
    <property type="entry name" value="FAD/NAD(P)-binding domain"/>
    <property type="match status" value="1"/>
</dbReference>
<evidence type="ECO:0000256" key="1">
    <source>
        <dbReference type="ARBA" id="ARBA00023002"/>
    </source>
</evidence>
<dbReference type="OrthoDB" id="311718at2"/>
<organism evidence="3 4">
    <name type="scientific">Alteromonas marina</name>
    <dbReference type="NCBI Taxonomy" id="203795"/>
    <lineage>
        <taxon>Bacteria</taxon>
        <taxon>Pseudomonadati</taxon>
        <taxon>Pseudomonadota</taxon>
        <taxon>Gammaproteobacteria</taxon>
        <taxon>Alteromonadales</taxon>
        <taxon>Alteromonadaceae</taxon>
        <taxon>Alteromonas/Salinimonas group</taxon>
        <taxon>Alteromonas</taxon>
    </lineage>
</organism>
<dbReference type="AlphaFoldDB" id="A0A0B3XXN8"/>
<comment type="caution">
    <text evidence="3">The sequence shown here is derived from an EMBL/GenBank/DDBJ whole genome shotgun (WGS) entry which is preliminary data.</text>
</comment>
<keyword evidence="1" id="KW-0560">Oxidoreductase</keyword>
<dbReference type="EMBL" id="JWLW01000012">
    <property type="protein sequence ID" value="KHT54386.1"/>
    <property type="molecule type" value="Genomic_DNA"/>
</dbReference>
<evidence type="ECO:0000313" key="4">
    <source>
        <dbReference type="Proteomes" id="UP000031197"/>
    </source>
</evidence>
<dbReference type="Proteomes" id="UP000031197">
    <property type="component" value="Unassembled WGS sequence"/>
</dbReference>
<proteinExistence type="predicted"/>
<protein>
    <submittedName>
        <fullName evidence="3">Oxidoreductase</fullName>
    </submittedName>
</protein>
<accession>A0A0B3XXN8</accession>
<dbReference type="RefSeq" id="WP_039218938.1">
    <property type="nucleotide sequence ID" value="NZ_JWLW01000012.1"/>
</dbReference>